<keyword evidence="2" id="KW-1185">Reference proteome</keyword>
<evidence type="ECO:0000313" key="2">
    <source>
        <dbReference type="Proteomes" id="UP001066276"/>
    </source>
</evidence>
<proteinExistence type="predicted"/>
<sequence length="119" mass="12848">MKGKPRPSWDVVVSARLLAAIFPHGTRFLGGNIGVPSPSLSTFFSGVRLFLDCLGIFGRVLDVLLPFVESVVHLYDLRDPEIRVHGTGVRPLAAMGTADAVLRRARAAPVAGVRSRVCR</sequence>
<protein>
    <submittedName>
        <fullName evidence="1">Uncharacterized protein</fullName>
    </submittedName>
</protein>
<gene>
    <name evidence="1" type="ORF">NDU88_007716</name>
</gene>
<organism evidence="1 2">
    <name type="scientific">Pleurodeles waltl</name>
    <name type="common">Iberian ribbed newt</name>
    <dbReference type="NCBI Taxonomy" id="8319"/>
    <lineage>
        <taxon>Eukaryota</taxon>
        <taxon>Metazoa</taxon>
        <taxon>Chordata</taxon>
        <taxon>Craniata</taxon>
        <taxon>Vertebrata</taxon>
        <taxon>Euteleostomi</taxon>
        <taxon>Amphibia</taxon>
        <taxon>Batrachia</taxon>
        <taxon>Caudata</taxon>
        <taxon>Salamandroidea</taxon>
        <taxon>Salamandridae</taxon>
        <taxon>Pleurodelinae</taxon>
        <taxon>Pleurodeles</taxon>
    </lineage>
</organism>
<dbReference type="AlphaFoldDB" id="A0AAV7VTD5"/>
<dbReference type="EMBL" id="JANPWB010000003">
    <property type="protein sequence ID" value="KAJ1203935.1"/>
    <property type="molecule type" value="Genomic_DNA"/>
</dbReference>
<dbReference type="Proteomes" id="UP001066276">
    <property type="component" value="Chromosome 2_1"/>
</dbReference>
<comment type="caution">
    <text evidence="1">The sequence shown here is derived from an EMBL/GenBank/DDBJ whole genome shotgun (WGS) entry which is preliminary data.</text>
</comment>
<evidence type="ECO:0000313" key="1">
    <source>
        <dbReference type="EMBL" id="KAJ1203935.1"/>
    </source>
</evidence>
<name>A0AAV7VTD5_PLEWA</name>
<reference evidence="1" key="1">
    <citation type="journal article" date="2022" name="bioRxiv">
        <title>Sequencing and chromosome-scale assembly of the giantPleurodeles waltlgenome.</title>
        <authorList>
            <person name="Brown T."/>
            <person name="Elewa A."/>
            <person name="Iarovenko S."/>
            <person name="Subramanian E."/>
            <person name="Araus A.J."/>
            <person name="Petzold A."/>
            <person name="Susuki M."/>
            <person name="Suzuki K.-i.T."/>
            <person name="Hayashi T."/>
            <person name="Toyoda A."/>
            <person name="Oliveira C."/>
            <person name="Osipova E."/>
            <person name="Leigh N.D."/>
            <person name="Simon A."/>
            <person name="Yun M.H."/>
        </authorList>
    </citation>
    <scope>NUCLEOTIDE SEQUENCE</scope>
    <source>
        <strain evidence="1">20211129_DDA</strain>
        <tissue evidence="1">Liver</tissue>
    </source>
</reference>
<accession>A0AAV7VTD5</accession>